<keyword evidence="2" id="KW-1185">Reference proteome</keyword>
<dbReference type="SUPFAM" id="SSF110849">
    <property type="entry name" value="ParB/Sulfiredoxin"/>
    <property type="match status" value="1"/>
</dbReference>
<dbReference type="EMBL" id="JBBLXS010000010">
    <property type="protein sequence ID" value="MEK0183533.1"/>
    <property type="molecule type" value="Genomic_DNA"/>
</dbReference>
<sequence length="79" mass="8901">METVPVKMSDIRVPNLSELNPAKIRAIENSSESLSSLLHDKDDPIVLYRGTHPYELCDGRHRVYLANQRGIKLVPAAFN</sequence>
<evidence type="ECO:0008006" key="3">
    <source>
        <dbReference type="Google" id="ProtNLM"/>
    </source>
</evidence>
<organism evidence="1 2">
    <name type="scientific">Microcoleus anatoxicus PTRS2</name>
    <dbReference type="NCBI Taxonomy" id="2705321"/>
    <lineage>
        <taxon>Bacteria</taxon>
        <taxon>Bacillati</taxon>
        <taxon>Cyanobacteriota</taxon>
        <taxon>Cyanophyceae</taxon>
        <taxon>Oscillatoriophycideae</taxon>
        <taxon>Oscillatoriales</taxon>
        <taxon>Microcoleaceae</taxon>
        <taxon>Microcoleus</taxon>
        <taxon>Microcoleus anatoxicus</taxon>
    </lineage>
</organism>
<evidence type="ECO:0000313" key="1">
    <source>
        <dbReference type="EMBL" id="MEK0183533.1"/>
    </source>
</evidence>
<dbReference type="InterPro" id="IPR036086">
    <property type="entry name" value="ParB/Sulfiredoxin_sf"/>
</dbReference>
<accession>A0ABU8YGP4</accession>
<dbReference type="RefSeq" id="WP_340519038.1">
    <property type="nucleotide sequence ID" value="NZ_JBBLXS010000010.1"/>
</dbReference>
<name>A0ABU8YGP4_9CYAN</name>
<reference evidence="1 2" key="1">
    <citation type="journal article" date="2020" name="Harmful Algae">
        <title>Molecular and morphological characterization of a novel dihydroanatoxin-a producing Microcoleus species (cyanobacteria) from the Russian River, California, USA.</title>
        <authorList>
            <person name="Conklin K.Y."/>
            <person name="Stancheva R."/>
            <person name="Otten T.G."/>
            <person name="Fadness R."/>
            <person name="Boyer G.L."/>
            <person name="Read B."/>
            <person name="Zhang X."/>
            <person name="Sheath R.G."/>
        </authorList>
    </citation>
    <scope>NUCLEOTIDE SEQUENCE [LARGE SCALE GENOMIC DNA]</scope>
    <source>
        <strain evidence="1 2">PTRS2</strain>
    </source>
</reference>
<proteinExistence type="predicted"/>
<dbReference type="Proteomes" id="UP001384579">
    <property type="component" value="Unassembled WGS sequence"/>
</dbReference>
<gene>
    <name evidence="1" type="ORF">WMG39_01575</name>
</gene>
<evidence type="ECO:0000313" key="2">
    <source>
        <dbReference type="Proteomes" id="UP001384579"/>
    </source>
</evidence>
<comment type="caution">
    <text evidence="1">The sequence shown here is derived from an EMBL/GenBank/DDBJ whole genome shotgun (WGS) entry which is preliminary data.</text>
</comment>
<protein>
    <recommendedName>
        <fullName evidence="3">ParB/Sulfiredoxin domain-containing protein</fullName>
    </recommendedName>
</protein>